<keyword evidence="4 6" id="KW-1133">Transmembrane helix</keyword>
<dbReference type="InterPro" id="IPR002293">
    <property type="entry name" value="AA/rel_permease1"/>
</dbReference>
<keyword evidence="8" id="KW-1185">Reference proteome</keyword>
<dbReference type="GO" id="GO:0022857">
    <property type="term" value="F:transmembrane transporter activity"/>
    <property type="evidence" value="ECO:0007669"/>
    <property type="project" value="InterPro"/>
</dbReference>
<comment type="caution">
    <text evidence="7">The sequence shown here is derived from an EMBL/GenBank/DDBJ whole genome shotgun (WGS) entry which is preliminary data.</text>
</comment>
<proteinExistence type="predicted"/>
<feature type="transmembrane region" description="Helical" evidence="6">
    <location>
        <begin position="419"/>
        <end position="444"/>
    </location>
</feature>
<feature type="transmembrane region" description="Helical" evidence="6">
    <location>
        <begin position="74"/>
        <end position="98"/>
    </location>
</feature>
<feature type="transmembrane region" description="Helical" evidence="6">
    <location>
        <begin position="290"/>
        <end position="312"/>
    </location>
</feature>
<dbReference type="STRING" id="1835702.A0A1F5L7A0"/>
<dbReference type="GeneID" id="34580352"/>
<evidence type="ECO:0000256" key="5">
    <source>
        <dbReference type="ARBA" id="ARBA00023136"/>
    </source>
</evidence>
<keyword evidence="3 6" id="KW-0812">Transmembrane</keyword>
<dbReference type="PIRSF" id="PIRSF006060">
    <property type="entry name" value="AA_transporter"/>
    <property type="match status" value="1"/>
</dbReference>
<dbReference type="Proteomes" id="UP000177622">
    <property type="component" value="Unassembled WGS sequence"/>
</dbReference>
<dbReference type="EMBL" id="LXJU01000023">
    <property type="protein sequence ID" value="OGE49104.1"/>
    <property type="molecule type" value="Genomic_DNA"/>
</dbReference>
<evidence type="ECO:0008006" key="9">
    <source>
        <dbReference type="Google" id="ProtNLM"/>
    </source>
</evidence>
<keyword evidence="2" id="KW-0813">Transport</keyword>
<comment type="subcellular location">
    <subcellularLocation>
        <location evidence="1">Membrane</location>
        <topology evidence="1">Multi-pass membrane protein</topology>
    </subcellularLocation>
</comment>
<gene>
    <name evidence="7" type="ORF">PENARI_c023G11465</name>
</gene>
<evidence type="ECO:0000313" key="8">
    <source>
        <dbReference type="Proteomes" id="UP000177622"/>
    </source>
</evidence>
<evidence type="ECO:0000256" key="3">
    <source>
        <dbReference type="ARBA" id="ARBA00022692"/>
    </source>
</evidence>
<evidence type="ECO:0000256" key="1">
    <source>
        <dbReference type="ARBA" id="ARBA00004141"/>
    </source>
</evidence>
<dbReference type="AlphaFoldDB" id="A0A1F5L7A0"/>
<dbReference type="Gene3D" id="1.20.1740.10">
    <property type="entry name" value="Amino acid/polyamine transporter I"/>
    <property type="match status" value="1"/>
</dbReference>
<dbReference type="OrthoDB" id="3257095at2759"/>
<feature type="transmembrane region" description="Helical" evidence="6">
    <location>
        <begin position="345"/>
        <end position="364"/>
    </location>
</feature>
<feature type="transmembrane region" description="Helical" evidence="6">
    <location>
        <begin position="464"/>
        <end position="483"/>
    </location>
</feature>
<evidence type="ECO:0000256" key="2">
    <source>
        <dbReference type="ARBA" id="ARBA00022448"/>
    </source>
</evidence>
<evidence type="ECO:0000256" key="6">
    <source>
        <dbReference type="SAM" id="Phobius"/>
    </source>
</evidence>
<evidence type="ECO:0000313" key="7">
    <source>
        <dbReference type="EMBL" id="OGE49104.1"/>
    </source>
</evidence>
<dbReference type="PANTHER" id="PTHR45649">
    <property type="entry name" value="AMINO-ACID PERMEASE BAT1"/>
    <property type="match status" value="1"/>
</dbReference>
<name>A0A1F5L7A0_PENAI</name>
<feature type="transmembrane region" description="Helical" evidence="6">
    <location>
        <begin position="195"/>
        <end position="216"/>
    </location>
</feature>
<feature type="transmembrane region" description="Helical" evidence="6">
    <location>
        <begin position="163"/>
        <end position="183"/>
    </location>
</feature>
<feature type="transmembrane region" description="Helical" evidence="6">
    <location>
        <begin position="41"/>
        <end position="62"/>
    </location>
</feature>
<accession>A0A1F5L7A0</accession>
<feature type="transmembrane region" description="Helical" evidence="6">
    <location>
        <begin position="495"/>
        <end position="514"/>
    </location>
</feature>
<sequence length="531" mass="57635">MMEPVKKDVPMNSFDFSLEMGRHKSHDVGETHELKKGFSRLTILSTTVILMATWEALSSTMASGLISGGPASLIYGYILAVIGSLATAASLGELASMYPTAGGQYHFTALLAPKRCQKILSWVVAWIGTFGWISFAASAPFLAAGMIQGLLILNHENYEAQRWHVSLMYWGLVVLGTVINIWGSRFLSVVERSSLIIHVLAFIAIFAVVWACSPAKHSADFVFTLFENNSGWTSDGIAWSLGMLSSSYVLAGEHCPKRSIPQGNNIGISGYDGAIHLGEEMANPEVAVPYCMLGSVAINGSMGFVFLLAILFCMGDMQTALDSATGYPIIEIFRGVTGSKGAGSAMVSMLILAAWLATIALLASTSRMVWSLTRDKALPGHAYLVELDRKTQLPKRAILATGVVLVLLGLINIESKTAFNAILFLAVLGLHVSYVVPIALMLWLRLFSLSPLHYGPWKLGRSGVALNLMSVCYLVYTSIFMVFPPYQPVTALNMNYSSLIFGAVIISSGIYWVWKGRRQYDGPNAYIPQGI</sequence>
<dbReference type="GO" id="GO:0016020">
    <property type="term" value="C:membrane"/>
    <property type="evidence" value="ECO:0007669"/>
    <property type="project" value="UniProtKB-SubCell"/>
</dbReference>
<reference evidence="7 8" key="1">
    <citation type="journal article" date="2016" name="Sci. Rep.">
        <title>Penicillium arizonense, a new, genome sequenced fungal species, reveals a high chemical diversity in secreted metabolites.</title>
        <authorList>
            <person name="Grijseels S."/>
            <person name="Nielsen J.C."/>
            <person name="Randelovic M."/>
            <person name="Nielsen J."/>
            <person name="Nielsen K.F."/>
            <person name="Workman M."/>
            <person name="Frisvad J.C."/>
        </authorList>
    </citation>
    <scope>NUCLEOTIDE SEQUENCE [LARGE SCALE GENOMIC DNA]</scope>
    <source>
        <strain evidence="7 8">CBS 141311</strain>
    </source>
</reference>
<protein>
    <recommendedName>
        <fullName evidence="9">Amino acid permease/ SLC12A domain-containing protein</fullName>
    </recommendedName>
</protein>
<dbReference type="Pfam" id="PF13520">
    <property type="entry name" value="AA_permease_2"/>
    <property type="match status" value="1"/>
</dbReference>
<feature type="transmembrane region" description="Helical" evidence="6">
    <location>
        <begin position="119"/>
        <end position="143"/>
    </location>
</feature>
<keyword evidence="5 6" id="KW-0472">Membrane</keyword>
<evidence type="ECO:0000256" key="4">
    <source>
        <dbReference type="ARBA" id="ARBA00022989"/>
    </source>
</evidence>
<feature type="transmembrane region" description="Helical" evidence="6">
    <location>
        <begin position="397"/>
        <end position="413"/>
    </location>
</feature>
<dbReference type="RefSeq" id="XP_022484558.1">
    <property type="nucleotide sequence ID" value="XM_022635618.1"/>
</dbReference>
<organism evidence="7 8">
    <name type="scientific">Penicillium arizonense</name>
    <dbReference type="NCBI Taxonomy" id="1835702"/>
    <lineage>
        <taxon>Eukaryota</taxon>
        <taxon>Fungi</taxon>
        <taxon>Dikarya</taxon>
        <taxon>Ascomycota</taxon>
        <taxon>Pezizomycotina</taxon>
        <taxon>Eurotiomycetes</taxon>
        <taxon>Eurotiomycetidae</taxon>
        <taxon>Eurotiales</taxon>
        <taxon>Aspergillaceae</taxon>
        <taxon>Penicillium</taxon>
    </lineage>
</organism>
<dbReference type="PANTHER" id="PTHR45649:SF5">
    <property type="entry name" value="GABA TRANSPORTER (EUROFUNG)-RELATED"/>
    <property type="match status" value="1"/>
</dbReference>